<keyword evidence="1" id="KW-1133">Transmembrane helix</keyword>
<organism evidence="2 3">
    <name type="scientific">Proteus myxofaciens ATCC 19692</name>
    <dbReference type="NCBI Taxonomy" id="1354337"/>
    <lineage>
        <taxon>Bacteria</taxon>
        <taxon>Pseudomonadati</taxon>
        <taxon>Pseudomonadota</taxon>
        <taxon>Gammaproteobacteria</taxon>
        <taxon>Enterobacterales</taxon>
        <taxon>Morganellaceae</taxon>
        <taxon>Proteus</taxon>
    </lineage>
</organism>
<sequence length="175" mass="20068">MRLKITRKIFVIISGIAIALIAVYLLFIRQPEEKYLAGSMSGINHVKGTSVNWFKVNGYYAKSANDTCCILVPAKWTPNQTVLIEWEVDPNPYPTDSPGITDPAFKAYMRNHEANYRHYQKVVEIPEYDDPCSMKIHFLPCQEVKVSLSCFAPWRPEYPIQDPLEMEEPAVCPQK</sequence>
<gene>
    <name evidence="2" type="ORF">M983_2729</name>
</gene>
<comment type="caution">
    <text evidence="2">The sequence shown here is derived from an EMBL/GenBank/DDBJ whole genome shotgun (WGS) entry which is preliminary data.</text>
</comment>
<accession>A0A198FH03</accession>
<reference evidence="2 3" key="1">
    <citation type="submission" date="2016-04" db="EMBL/GenBank/DDBJ databases">
        <title>ATOL: Assembling a taxonomically balanced genome-scale reconstruction of the evolutionary history of the Enterobacteriaceae.</title>
        <authorList>
            <person name="Plunkett G.III."/>
            <person name="Neeno-Eckwall E.C."/>
            <person name="Glasner J.D."/>
            <person name="Perna N.T."/>
        </authorList>
    </citation>
    <scope>NUCLEOTIDE SEQUENCE [LARGE SCALE GENOMIC DNA]</scope>
    <source>
        <strain evidence="2 3">ATCC 19692</strain>
    </source>
</reference>
<protein>
    <recommendedName>
        <fullName evidence="4">DUF3304 domain-containing protein</fullName>
    </recommendedName>
</protein>
<dbReference type="Pfam" id="PF11745">
    <property type="entry name" value="DUF3304"/>
    <property type="match status" value="1"/>
</dbReference>
<dbReference type="OrthoDB" id="6459183at2"/>
<dbReference type="EMBL" id="LXEN01000138">
    <property type="protein sequence ID" value="OAT23501.1"/>
    <property type="molecule type" value="Genomic_DNA"/>
</dbReference>
<dbReference type="STRING" id="1354337.M983_2729"/>
<proteinExistence type="predicted"/>
<dbReference type="InterPro" id="IPR021733">
    <property type="entry name" value="DUF3304"/>
</dbReference>
<evidence type="ECO:0008006" key="4">
    <source>
        <dbReference type="Google" id="ProtNLM"/>
    </source>
</evidence>
<evidence type="ECO:0000313" key="3">
    <source>
        <dbReference type="Proteomes" id="UP000094023"/>
    </source>
</evidence>
<evidence type="ECO:0000313" key="2">
    <source>
        <dbReference type="EMBL" id="OAT23501.1"/>
    </source>
</evidence>
<feature type="transmembrane region" description="Helical" evidence="1">
    <location>
        <begin position="9"/>
        <end position="27"/>
    </location>
</feature>
<name>A0A198FH03_9GAMM</name>
<keyword evidence="3" id="KW-1185">Reference proteome</keyword>
<dbReference type="RefSeq" id="WP_066752088.1">
    <property type="nucleotide sequence ID" value="NZ_LXEN01000138.1"/>
</dbReference>
<dbReference type="Proteomes" id="UP000094023">
    <property type="component" value="Unassembled WGS sequence"/>
</dbReference>
<evidence type="ECO:0000256" key="1">
    <source>
        <dbReference type="SAM" id="Phobius"/>
    </source>
</evidence>
<dbReference type="AlphaFoldDB" id="A0A198FH03"/>
<keyword evidence="1" id="KW-0472">Membrane</keyword>
<keyword evidence="1" id="KW-0812">Transmembrane</keyword>